<dbReference type="PANTHER" id="PTHR30450:SF1">
    <property type="entry name" value="D-METHIONINE TRANSPORT SYSTEM PERMEASE PROTEIN METI-RELATED"/>
    <property type="match status" value="1"/>
</dbReference>
<evidence type="ECO:0000256" key="1">
    <source>
        <dbReference type="ARBA" id="ARBA00004651"/>
    </source>
</evidence>
<evidence type="ECO:0000313" key="9">
    <source>
        <dbReference type="EMBL" id="MCG4610637.1"/>
    </source>
</evidence>
<feature type="transmembrane region" description="Helical" evidence="7">
    <location>
        <begin position="56"/>
        <end position="76"/>
    </location>
</feature>
<evidence type="ECO:0000256" key="6">
    <source>
        <dbReference type="ARBA" id="ARBA00023136"/>
    </source>
</evidence>
<feature type="transmembrane region" description="Helical" evidence="7">
    <location>
        <begin position="147"/>
        <end position="169"/>
    </location>
</feature>
<dbReference type="InterPro" id="IPR035906">
    <property type="entry name" value="MetI-like_sf"/>
</dbReference>
<comment type="similarity">
    <text evidence="7">Belongs to the binding-protein-dependent transport system permease family.</text>
</comment>
<dbReference type="PROSITE" id="PS50928">
    <property type="entry name" value="ABC_TM1"/>
    <property type="match status" value="1"/>
</dbReference>
<dbReference type="PANTHER" id="PTHR30450">
    <property type="entry name" value="ABC TRANSPORTER PERMEASE"/>
    <property type="match status" value="1"/>
</dbReference>
<comment type="subcellular location">
    <subcellularLocation>
        <location evidence="1 7">Cell membrane</location>
        <topology evidence="1 7">Multi-pass membrane protein</topology>
    </subcellularLocation>
</comment>
<dbReference type="Pfam" id="PF00528">
    <property type="entry name" value="BPD_transp_1"/>
    <property type="match status" value="1"/>
</dbReference>
<feature type="domain" description="ABC transmembrane type-1" evidence="8">
    <location>
        <begin position="14"/>
        <end position="208"/>
    </location>
</feature>
<accession>A0ABS9MIJ1</accession>
<comment type="caution">
    <text evidence="9">The sequence shown here is derived from an EMBL/GenBank/DDBJ whole genome shotgun (WGS) entry which is preliminary data.</text>
</comment>
<keyword evidence="5 7" id="KW-1133">Transmembrane helix</keyword>
<evidence type="ECO:0000256" key="2">
    <source>
        <dbReference type="ARBA" id="ARBA00022448"/>
    </source>
</evidence>
<reference evidence="9 10" key="1">
    <citation type="submission" date="2022-01" db="EMBL/GenBank/DDBJ databases">
        <title>Collection of gut derived symbiotic bacterial strains cultured from healthy donors.</title>
        <authorList>
            <person name="Lin H."/>
            <person name="Kohout C."/>
            <person name="Waligurski E."/>
            <person name="Pamer E.G."/>
        </authorList>
    </citation>
    <scope>NUCLEOTIDE SEQUENCE [LARGE SCALE GENOMIC DNA]</scope>
    <source>
        <strain evidence="9 10">DFI.7.58</strain>
    </source>
</reference>
<keyword evidence="6 7" id="KW-0472">Membrane</keyword>
<dbReference type="NCBIfam" id="NF008049">
    <property type="entry name" value="PRK10782.1"/>
    <property type="match status" value="1"/>
</dbReference>
<sequence>MWDESTLQMLLQGVGETLYMTLGSTLFAYIIGLPLGVLLVMWAADGIRPHPVLYKILDVIVNLTRSFPFIILLIAVLPFTRWLLGTTLGPTAVIVPLTISAAPFVARLVEGSLKEVDVGVIEASQSMGASALQIIWKVLLPEARPSLILNCAIAITTILGYTAMAGFVGGGGLGDIAIRFGYYRREEDIMLVTVVLLIVVVQVFQGLGLWIARRLDRRK</sequence>
<dbReference type="Proteomes" id="UP001298681">
    <property type="component" value="Unassembled WGS sequence"/>
</dbReference>
<keyword evidence="10" id="KW-1185">Reference proteome</keyword>
<feature type="transmembrane region" description="Helical" evidence="7">
    <location>
        <begin position="20"/>
        <end position="44"/>
    </location>
</feature>
<evidence type="ECO:0000259" key="8">
    <source>
        <dbReference type="PROSITE" id="PS50928"/>
    </source>
</evidence>
<dbReference type="Gene3D" id="1.10.3720.10">
    <property type="entry name" value="MetI-like"/>
    <property type="match status" value="1"/>
</dbReference>
<protein>
    <submittedName>
        <fullName evidence="9">ABC transporter permease</fullName>
    </submittedName>
</protein>
<dbReference type="InterPro" id="IPR051322">
    <property type="entry name" value="AA_ABC_Transporter_Permease"/>
</dbReference>
<keyword evidence="3" id="KW-1003">Cell membrane</keyword>
<gene>
    <name evidence="9" type="ORF">L0P57_06780</name>
</gene>
<dbReference type="InterPro" id="IPR000515">
    <property type="entry name" value="MetI-like"/>
</dbReference>
<evidence type="ECO:0000256" key="5">
    <source>
        <dbReference type="ARBA" id="ARBA00022989"/>
    </source>
</evidence>
<organism evidence="9 10">
    <name type="scientific">Anaeromassilibacillus senegalensis</name>
    <dbReference type="NCBI Taxonomy" id="1673717"/>
    <lineage>
        <taxon>Bacteria</taxon>
        <taxon>Bacillati</taxon>
        <taxon>Bacillota</taxon>
        <taxon>Clostridia</taxon>
        <taxon>Eubacteriales</taxon>
        <taxon>Acutalibacteraceae</taxon>
        <taxon>Anaeromassilibacillus</taxon>
    </lineage>
</organism>
<keyword evidence="4 7" id="KW-0812">Transmembrane</keyword>
<proteinExistence type="inferred from homology"/>
<keyword evidence="2 7" id="KW-0813">Transport</keyword>
<evidence type="ECO:0000256" key="4">
    <source>
        <dbReference type="ARBA" id="ARBA00022692"/>
    </source>
</evidence>
<name>A0ABS9MIJ1_9FIRM</name>
<evidence type="ECO:0000313" key="10">
    <source>
        <dbReference type="Proteomes" id="UP001298681"/>
    </source>
</evidence>
<dbReference type="CDD" id="cd06261">
    <property type="entry name" value="TM_PBP2"/>
    <property type="match status" value="1"/>
</dbReference>
<dbReference type="EMBL" id="JAKNHQ010000007">
    <property type="protein sequence ID" value="MCG4610637.1"/>
    <property type="molecule type" value="Genomic_DNA"/>
</dbReference>
<dbReference type="SUPFAM" id="SSF161098">
    <property type="entry name" value="MetI-like"/>
    <property type="match status" value="1"/>
</dbReference>
<dbReference type="RefSeq" id="WP_087234770.1">
    <property type="nucleotide sequence ID" value="NZ_JAKNHQ010000007.1"/>
</dbReference>
<evidence type="ECO:0000256" key="3">
    <source>
        <dbReference type="ARBA" id="ARBA00022475"/>
    </source>
</evidence>
<evidence type="ECO:0000256" key="7">
    <source>
        <dbReference type="RuleBase" id="RU363032"/>
    </source>
</evidence>
<feature type="transmembrane region" description="Helical" evidence="7">
    <location>
        <begin position="189"/>
        <end position="212"/>
    </location>
</feature>